<feature type="domain" description="DUF3048" evidence="3">
    <location>
        <begin position="295"/>
        <end position="401"/>
    </location>
</feature>
<dbReference type="Proteomes" id="UP000230447">
    <property type="component" value="Unassembled WGS sequence"/>
</dbReference>
<feature type="transmembrane region" description="Helical" evidence="1">
    <location>
        <begin position="38"/>
        <end position="62"/>
    </location>
</feature>
<evidence type="ECO:0000259" key="3">
    <source>
        <dbReference type="Pfam" id="PF17479"/>
    </source>
</evidence>
<dbReference type="EMBL" id="PCSB01000007">
    <property type="protein sequence ID" value="PIP32043.1"/>
    <property type="molecule type" value="Genomic_DNA"/>
</dbReference>
<dbReference type="SUPFAM" id="SSF159774">
    <property type="entry name" value="YerB-like"/>
    <property type="match status" value="1"/>
</dbReference>
<dbReference type="InterPro" id="IPR035328">
    <property type="entry name" value="DUF3048_C"/>
</dbReference>
<keyword evidence="1" id="KW-1133">Transmembrane helix</keyword>
<evidence type="ECO:0000256" key="1">
    <source>
        <dbReference type="SAM" id="Phobius"/>
    </source>
</evidence>
<dbReference type="AlphaFoldDB" id="A0A2G9ZFU3"/>
<dbReference type="InterPro" id="IPR021416">
    <property type="entry name" value="DUF3048_N"/>
</dbReference>
<name>A0A2G9ZFU3_9BACT</name>
<evidence type="ECO:0000259" key="2">
    <source>
        <dbReference type="Pfam" id="PF11258"/>
    </source>
</evidence>
<dbReference type="Gene3D" id="3.50.90.10">
    <property type="entry name" value="YerB-like"/>
    <property type="match status" value="1"/>
</dbReference>
<protein>
    <recommendedName>
        <fullName evidence="6">DUF3048 domain-containing protein</fullName>
    </recommendedName>
</protein>
<reference evidence="4 5" key="1">
    <citation type="submission" date="2017-09" db="EMBL/GenBank/DDBJ databases">
        <title>Depth-based differentiation of microbial function through sediment-hosted aquifers and enrichment of novel symbionts in the deep terrestrial subsurface.</title>
        <authorList>
            <person name="Probst A.J."/>
            <person name="Ladd B."/>
            <person name="Jarett J.K."/>
            <person name="Geller-Mcgrath D.E."/>
            <person name="Sieber C.M."/>
            <person name="Emerson J.B."/>
            <person name="Anantharaman K."/>
            <person name="Thomas B.C."/>
            <person name="Malmstrom R."/>
            <person name="Stieglmeier M."/>
            <person name="Klingl A."/>
            <person name="Woyke T."/>
            <person name="Ryan C.M."/>
            <person name="Banfield J.F."/>
        </authorList>
    </citation>
    <scope>NUCLEOTIDE SEQUENCE [LARGE SCALE GENOMIC DNA]</scope>
    <source>
        <strain evidence="4">CG23_combo_of_CG06-09_8_20_14_all_37_87_8</strain>
    </source>
</reference>
<dbReference type="Pfam" id="PF11258">
    <property type="entry name" value="DUF3048"/>
    <property type="match status" value="1"/>
</dbReference>
<organism evidence="4 5">
    <name type="scientific">bacterium (Candidatus Gribaldobacteria) CG23_combo_of_CG06-09_8_20_14_all_37_87_8</name>
    <dbReference type="NCBI Taxonomy" id="2014278"/>
    <lineage>
        <taxon>Bacteria</taxon>
        <taxon>Candidatus Gribaldobacteria</taxon>
    </lineage>
</organism>
<proteinExistence type="predicted"/>
<dbReference type="Pfam" id="PF17479">
    <property type="entry name" value="DUF3048_C"/>
    <property type="match status" value="1"/>
</dbReference>
<accession>A0A2G9ZFU3</accession>
<feature type="domain" description="DUF3048" evidence="2">
    <location>
        <begin position="113"/>
        <end position="249"/>
    </location>
</feature>
<evidence type="ECO:0008006" key="6">
    <source>
        <dbReference type="Google" id="ProtNLM"/>
    </source>
</evidence>
<evidence type="ECO:0000313" key="4">
    <source>
        <dbReference type="EMBL" id="PIP32043.1"/>
    </source>
</evidence>
<sequence length="413" mass="46284">MPPKPTVPISVNLPSDPMNLPRPSLLARWESQSRRAKFLRGGGILLLIFILMGGVGFAIALLTKKNPSSDLLSGYKDKGSPLNIFSDINNTEQLVESPINGLLYSPQEALTWQGRRPIAVMMNNHVTARQVQVGLSQADLIYEAVAEGGISRFLAIYHSKLPSKVGTIRSARVYYIDWAKEYNAWYAHHGRAQIDPNNPAVCDPRADTFSHMQSIFVSSVEGVASCWRENNGLAYEHTLFCDPSGLLNEAYQLYPDQPKEFNQSLLAVWKFKNDQPVPSASAISTISFDFWDTTKGYEVEWKYQSDTNTYKRKQGGQAHIDHGNSQQLEAKTVIVVLMKETSLNDLKAHLLYQTLGQGEARIFMDGKAIKASWSRDTINDRTEFYDASGVQLKFNRGQVWIEVVPMGNSVTYI</sequence>
<comment type="caution">
    <text evidence="4">The sequence shown here is derived from an EMBL/GenBank/DDBJ whole genome shotgun (WGS) entry which is preliminary data.</text>
</comment>
<dbReference type="InterPro" id="IPR023158">
    <property type="entry name" value="YerB-like_sf"/>
</dbReference>
<keyword evidence="1" id="KW-0472">Membrane</keyword>
<evidence type="ECO:0000313" key="5">
    <source>
        <dbReference type="Proteomes" id="UP000230447"/>
    </source>
</evidence>
<gene>
    <name evidence="4" type="ORF">COX24_00280</name>
</gene>
<keyword evidence="1" id="KW-0812">Transmembrane</keyword>